<dbReference type="KEGG" id="ppec:H9W90_04570"/>
<protein>
    <recommendedName>
        <fullName evidence="3">Outer membrane protein beta-barrel domain-containing protein</fullName>
    </recommendedName>
</protein>
<organism evidence="1 2">
    <name type="scientific">Polaribacter pectinis</name>
    <dbReference type="NCBI Taxonomy" id="2738844"/>
    <lineage>
        <taxon>Bacteria</taxon>
        <taxon>Pseudomonadati</taxon>
        <taxon>Bacteroidota</taxon>
        <taxon>Flavobacteriia</taxon>
        <taxon>Flavobacteriales</taxon>
        <taxon>Flavobacteriaceae</taxon>
    </lineage>
</organism>
<evidence type="ECO:0000313" key="1">
    <source>
        <dbReference type="EMBL" id="QNM86403.1"/>
    </source>
</evidence>
<reference evidence="1 2" key="1">
    <citation type="submission" date="2020-08" db="EMBL/GenBank/DDBJ databases">
        <title>Polaribacter sp. L12M9 isolated from gut of the Korean scallop.</title>
        <authorList>
            <person name="Jeong Y.S."/>
        </authorList>
    </citation>
    <scope>NUCLEOTIDE SEQUENCE [LARGE SCALE GENOMIC DNA]</scope>
    <source>
        <strain evidence="1 2">L12M9</strain>
    </source>
</reference>
<dbReference type="AlphaFoldDB" id="A0A7G9LCQ4"/>
<name>A0A7G9LCQ4_9FLAO</name>
<dbReference type="Proteomes" id="UP000515808">
    <property type="component" value="Chromosome"/>
</dbReference>
<proteinExistence type="predicted"/>
<dbReference type="RefSeq" id="WP_187483284.1">
    <property type="nucleotide sequence ID" value="NZ_CP060695.1"/>
</dbReference>
<evidence type="ECO:0008006" key="3">
    <source>
        <dbReference type="Google" id="ProtNLM"/>
    </source>
</evidence>
<accession>A0A7G9LCQ4</accession>
<dbReference type="EMBL" id="CP060695">
    <property type="protein sequence ID" value="QNM86403.1"/>
    <property type="molecule type" value="Genomic_DNA"/>
</dbReference>
<evidence type="ECO:0000313" key="2">
    <source>
        <dbReference type="Proteomes" id="UP000515808"/>
    </source>
</evidence>
<sequence length="180" mass="20202">MLIYSEAHSQQTKNPLIAKFLIEGGGEFGGDEILTVFFEDGDNQKMRAGQGGFLTLGGQFEFRETKNFMLRASIGIKYTTTAADNANIRLTRIPIHLMPYWVIKEDFRLGVGITSHQNVRLKGDGFVDDIDFKGTLGTRFEIGYKWVAVTYTILDYKSEMGQKISANSLGLSFSYVFSNK</sequence>
<gene>
    <name evidence="1" type="ORF">H9W90_04570</name>
</gene>
<keyword evidence="2" id="KW-1185">Reference proteome</keyword>